<dbReference type="Gene3D" id="3.40.50.300">
    <property type="entry name" value="P-loop containing nucleotide triphosphate hydrolases"/>
    <property type="match status" value="1"/>
</dbReference>
<dbReference type="GO" id="GO:0051301">
    <property type="term" value="P:cell division"/>
    <property type="evidence" value="ECO:0007669"/>
    <property type="project" value="TreeGrafter"/>
</dbReference>
<dbReference type="NCBIfam" id="NF003745">
    <property type="entry name" value="PRK05342.1"/>
    <property type="match status" value="1"/>
</dbReference>
<dbReference type="GO" id="GO:0051082">
    <property type="term" value="F:unfolded protein binding"/>
    <property type="evidence" value="ECO:0007669"/>
    <property type="project" value="UniProtKB-UniRule"/>
</dbReference>
<evidence type="ECO:0000256" key="7">
    <source>
        <dbReference type="PROSITE-ProRule" id="PRU01250"/>
    </source>
</evidence>
<dbReference type="SMART" id="SM00994">
    <property type="entry name" value="zf-C4_ClpX"/>
    <property type="match status" value="1"/>
</dbReference>
<dbReference type="GO" id="GO:0051603">
    <property type="term" value="P:proteolysis involved in protein catabolic process"/>
    <property type="evidence" value="ECO:0007669"/>
    <property type="project" value="TreeGrafter"/>
</dbReference>
<dbReference type="InterPro" id="IPR010603">
    <property type="entry name" value="Znf_CppX_C4"/>
</dbReference>
<evidence type="ECO:0000259" key="8">
    <source>
        <dbReference type="PROSITE" id="PS51902"/>
    </source>
</evidence>
<dbReference type="InterPro" id="IPR003593">
    <property type="entry name" value="AAA+_ATPase"/>
</dbReference>
<dbReference type="PROSITE" id="PS51902">
    <property type="entry name" value="CLPX_ZB"/>
    <property type="match status" value="1"/>
</dbReference>
<dbReference type="HAMAP" id="MF_00175">
    <property type="entry name" value="ClpX"/>
    <property type="match status" value="1"/>
</dbReference>
<dbReference type="GO" id="GO:0008233">
    <property type="term" value="F:peptidase activity"/>
    <property type="evidence" value="ECO:0007669"/>
    <property type="project" value="UniProtKB-KW"/>
</dbReference>
<dbReference type="NCBIfam" id="TIGR00382">
    <property type="entry name" value="clpX"/>
    <property type="match status" value="1"/>
</dbReference>
<dbReference type="PANTHER" id="PTHR48102:SF7">
    <property type="entry name" value="ATP-DEPENDENT CLP PROTEASE ATP-BINDING SUBUNIT CLPX-LIKE, MITOCHONDRIAL"/>
    <property type="match status" value="1"/>
</dbReference>
<organism evidence="9 10">
    <name type="scientific">Aliiroseovarius pelagivivens</name>
    <dbReference type="NCBI Taxonomy" id="1639690"/>
    <lineage>
        <taxon>Bacteria</taxon>
        <taxon>Pseudomonadati</taxon>
        <taxon>Pseudomonadota</taxon>
        <taxon>Alphaproteobacteria</taxon>
        <taxon>Rhodobacterales</taxon>
        <taxon>Paracoccaceae</taxon>
        <taxon>Aliiroseovarius</taxon>
    </lineage>
</organism>
<dbReference type="Gene3D" id="6.20.220.10">
    <property type="entry name" value="ClpX chaperone, C4-type zinc finger domain"/>
    <property type="match status" value="1"/>
</dbReference>
<dbReference type="OrthoDB" id="9804062at2"/>
<comment type="subunit">
    <text evidence="6">Component of the ClpX-ClpP complex. Forms a hexameric ring that, in the presence of ATP, binds to fourteen ClpP subunits assembled into a disk-like structure with a central cavity, resembling the structure of eukaryotic proteasomes.</text>
</comment>
<dbReference type="SMART" id="SM01086">
    <property type="entry name" value="ClpB_D2-small"/>
    <property type="match status" value="1"/>
</dbReference>
<keyword evidence="4 6" id="KW-0067">ATP-binding</keyword>
<dbReference type="GO" id="GO:0008270">
    <property type="term" value="F:zinc ion binding"/>
    <property type="evidence" value="ECO:0007669"/>
    <property type="project" value="UniProtKB-UniRule"/>
</dbReference>
<dbReference type="GO" id="GO:0140662">
    <property type="term" value="F:ATP-dependent protein folding chaperone"/>
    <property type="evidence" value="ECO:0007669"/>
    <property type="project" value="InterPro"/>
</dbReference>
<feature type="binding site" evidence="6 7">
    <location>
        <position position="18"/>
    </location>
    <ligand>
        <name>Zn(2+)</name>
        <dbReference type="ChEBI" id="CHEBI:29105"/>
    </ligand>
</feature>
<dbReference type="RefSeq" id="WP_108856866.1">
    <property type="nucleotide sequence ID" value="NZ_OMOI01000001.1"/>
</dbReference>
<keyword evidence="9" id="KW-0645">Protease</keyword>
<dbReference type="GO" id="GO:0005524">
    <property type="term" value="F:ATP binding"/>
    <property type="evidence" value="ECO:0007669"/>
    <property type="project" value="UniProtKB-UniRule"/>
</dbReference>
<dbReference type="GO" id="GO:0009376">
    <property type="term" value="C:HslUV protease complex"/>
    <property type="evidence" value="ECO:0007669"/>
    <property type="project" value="TreeGrafter"/>
</dbReference>
<dbReference type="SUPFAM" id="SSF52540">
    <property type="entry name" value="P-loop containing nucleoside triphosphate hydrolases"/>
    <property type="match status" value="1"/>
</dbReference>
<dbReference type="Proteomes" id="UP000244911">
    <property type="component" value="Unassembled WGS sequence"/>
</dbReference>
<dbReference type="EMBL" id="OMOI01000001">
    <property type="protein sequence ID" value="SPF76896.1"/>
    <property type="molecule type" value="Genomic_DNA"/>
</dbReference>
<proteinExistence type="inferred from homology"/>
<dbReference type="Pfam" id="PF06689">
    <property type="entry name" value="zf-C4_ClpX"/>
    <property type="match status" value="1"/>
</dbReference>
<keyword evidence="9" id="KW-0378">Hydrolase</keyword>
<sequence>MANNSSGDSKNTLYCSFCGKSQHEVRKLIAGPTVFICDECVELCMDIIREETKSSGLKSSDGVPTPLEICQVLDDYVIGQGHAKRVLSVAVHNHYKRLNHAAANGDEIELAKSNIMLIGPTGCGKTLLAQTLARILDVPFTMADATTLTEAGYVGEDVENIILKLLQASEYNVERAQRGIVYIDEVDKITRKSDNPSITRDVSGEGVQQALLKIMEGTVASVPPQGGRKHPQQEFLQVDTTNILFICGGAFAGLDKIIAQRGKGSAMGFGADVRENDDRGVGELFKELEPEDLLKFGLIPEFVGRLPVIATLEDLDAEALVTILTAPKNALVKQYQRLFELEEAQLTFTEDALKAIAKRAIQRKTGARGLRSIMEDILLDTMFDLPGLENVDEVVVNDEAVNSDAKPLIIYADSAKEEVTAS</sequence>
<protein>
    <recommendedName>
        <fullName evidence="6">ATP-dependent Clp protease ATP-binding subunit ClpX</fullName>
    </recommendedName>
</protein>
<dbReference type="SUPFAM" id="SSF57716">
    <property type="entry name" value="Glucocorticoid receptor-like (DNA-binding domain)"/>
    <property type="match status" value="1"/>
</dbReference>
<evidence type="ECO:0000256" key="6">
    <source>
        <dbReference type="HAMAP-Rule" id="MF_00175"/>
    </source>
</evidence>
<feature type="binding site" evidence="6 7">
    <location>
        <position position="40"/>
    </location>
    <ligand>
        <name>Zn(2+)</name>
        <dbReference type="ChEBI" id="CHEBI:29105"/>
    </ligand>
</feature>
<keyword evidence="3 6" id="KW-0862">Zinc</keyword>
<evidence type="ECO:0000256" key="1">
    <source>
        <dbReference type="ARBA" id="ARBA00022723"/>
    </source>
</evidence>
<comment type="function">
    <text evidence="6">ATP-dependent specificity component of the Clp protease. It directs the protease to specific substrates. Can perform chaperone functions in the absence of ClpP.</text>
</comment>
<comment type="similarity">
    <text evidence="6 7">Belongs to the ClpX chaperone family.</text>
</comment>
<dbReference type="Pfam" id="PF07724">
    <property type="entry name" value="AAA_2"/>
    <property type="match status" value="1"/>
</dbReference>
<keyword evidence="2 6" id="KW-0547">Nucleotide-binding</keyword>
<dbReference type="CDD" id="cd19497">
    <property type="entry name" value="RecA-like_ClpX"/>
    <property type="match status" value="1"/>
</dbReference>
<keyword evidence="5 6" id="KW-0143">Chaperone</keyword>
<dbReference type="InterPro" id="IPR059188">
    <property type="entry name" value="Znf_CLPX-like"/>
</dbReference>
<evidence type="ECO:0000256" key="5">
    <source>
        <dbReference type="ARBA" id="ARBA00023186"/>
    </source>
</evidence>
<keyword evidence="10" id="KW-1185">Reference proteome</keyword>
<dbReference type="AlphaFoldDB" id="A0A2R8ALL0"/>
<dbReference type="FunFam" id="3.40.50.300:FF:000005">
    <property type="entry name" value="ATP-dependent Clp protease ATP-binding subunit ClpX"/>
    <property type="match status" value="1"/>
</dbReference>
<dbReference type="InterPro" id="IPR046425">
    <property type="entry name" value="ClpX_bact"/>
</dbReference>
<dbReference type="Pfam" id="PF10431">
    <property type="entry name" value="ClpB_D2-small"/>
    <property type="match status" value="1"/>
</dbReference>
<dbReference type="InterPro" id="IPR050052">
    <property type="entry name" value="ATP-dep_Clp_protease_ClpX"/>
</dbReference>
<feature type="binding site" evidence="6 7">
    <location>
        <position position="37"/>
    </location>
    <ligand>
        <name>Zn(2+)</name>
        <dbReference type="ChEBI" id="CHEBI:29105"/>
    </ligand>
</feature>
<dbReference type="InterPro" id="IPR004487">
    <property type="entry name" value="Clp_protease_ATP-bd_su_ClpX"/>
</dbReference>
<evidence type="ECO:0000313" key="10">
    <source>
        <dbReference type="Proteomes" id="UP000244911"/>
    </source>
</evidence>
<feature type="binding site" evidence="6">
    <location>
        <begin position="120"/>
        <end position="127"/>
    </location>
    <ligand>
        <name>ATP</name>
        <dbReference type="ChEBI" id="CHEBI:30616"/>
    </ligand>
</feature>
<reference evidence="9 10" key="1">
    <citation type="submission" date="2018-03" db="EMBL/GenBank/DDBJ databases">
        <authorList>
            <person name="Keele B.F."/>
        </authorList>
    </citation>
    <scope>NUCLEOTIDE SEQUENCE [LARGE SCALE GENOMIC DNA]</scope>
    <source>
        <strain evidence="9 10">CECT 8811</strain>
    </source>
</reference>
<evidence type="ECO:0000256" key="4">
    <source>
        <dbReference type="ARBA" id="ARBA00022840"/>
    </source>
</evidence>
<evidence type="ECO:0000313" key="9">
    <source>
        <dbReference type="EMBL" id="SPF76896.1"/>
    </source>
</evidence>
<evidence type="ECO:0000256" key="2">
    <source>
        <dbReference type="ARBA" id="ARBA00022741"/>
    </source>
</evidence>
<feature type="domain" description="ClpX-type ZB" evidence="8">
    <location>
        <begin position="3"/>
        <end position="56"/>
    </location>
</feature>
<dbReference type="InterPro" id="IPR027417">
    <property type="entry name" value="P-loop_NTPase"/>
</dbReference>
<dbReference type="InterPro" id="IPR019489">
    <property type="entry name" value="Clp_ATPase_C"/>
</dbReference>
<dbReference type="PANTHER" id="PTHR48102">
    <property type="entry name" value="ATP-DEPENDENT CLP PROTEASE ATP-BINDING SUBUNIT CLPX-LIKE, MITOCHONDRIAL-RELATED"/>
    <property type="match status" value="1"/>
</dbReference>
<evidence type="ECO:0000256" key="3">
    <source>
        <dbReference type="ARBA" id="ARBA00022833"/>
    </source>
</evidence>
<feature type="binding site" evidence="6 7">
    <location>
        <position position="15"/>
    </location>
    <ligand>
        <name>Zn(2+)</name>
        <dbReference type="ChEBI" id="CHEBI:29105"/>
    </ligand>
</feature>
<keyword evidence="1 6" id="KW-0479">Metal-binding</keyword>
<dbReference type="GO" id="GO:0016887">
    <property type="term" value="F:ATP hydrolysis activity"/>
    <property type="evidence" value="ECO:0007669"/>
    <property type="project" value="InterPro"/>
</dbReference>
<dbReference type="SMART" id="SM00382">
    <property type="entry name" value="AAA"/>
    <property type="match status" value="1"/>
</dbReference>
<dbReference type="FunFam" id="1.10.8.60:FF:000002">
    <property type="entry name" value="ATP-dependent Clp protease ATP-binding subunit ClpX"/>
    <property type="match status" value="1"/>
</dbReference>
<dbReference type="InterPro" id="IPR003959">
    <property type="entry name" value="ATPase_AAA_core"/>
</dbReference>
<accession>A0A2R8ALL0</accession>
<dbReference type="InterPro" id="IPR038366">
    <property type="entry name" value="Znf_CppX_C4_sf"/>
</dbReference>
<dbReference type="Gene3D" id="1.10.8.60">
    <property type="match status" value="1"/>
</dbReference>
<dbReference type="GO" id="GO:0046983">
    <property type="term" value="F:protein dimerization activity"/>
    <property type="evidence" value="ECO:0007669"/>
    <property type="project" value="UniProtKB-UniRule"/>
</dbReference>
<name>A0A2R8ALL0_9RHOB</name>
<gene>
    <name evidence="6 9" type="primary">clpX</name>
    <name evidence="9" type="ORF">ALP8811_01913</name>
</gene>